<organism evidence="3 4">
    <name type="scientific">Costertonia aggregata</name>
    <dbReference type="NCBI Taxonomy" id="343403"/>
    <lineage>
        <taxon>Bacteria</taxon>
        <taxon>Pseudomonadati</taxon>
        <taxon>Bacteroidota</taxon>
        <taxon>Flavobacteriia</taxon>
        <taxon>Flavobacteriales</taxon>
        <taxon>Flavobacteriaceae</taxon>
        <taxon>Costertonia</taxon>
    </lineage>
</organism>
<reference evidence="3 4" key="1">
    <citation type="journal article" date="2006" name="Int. J. Syst. Evol. Microbiol.">
        <title>Costertonia aggregata gen. nov., sp. nov., a mesophilic marine bacterium of the family Flavobacteriaceae, isolated from a mature biofilm.</title>
        <authorList>
            <person name="Kwon K.K."/>
            <person name="Lee Y.K."/>
            <person name="Lee H.K."/>
        </authorList>
    </citation>
    <scope>NUCLEOTIDE SEQUENCE [LARGE SCALE GENOMIC DNA]</scope>
    <source>
        <strain evidence="3 4">KCCM 42265</strain>
    </source>
</reference>
<dbReference type="RefSeq" id="WP_179240760.1">
    <property type="nucleotide sequence ID" value="NZ_CP058595.1"/>
</dbReference>
<dbReference type="InterPro" id="IPR038765">
    <property type="entry name" value="Papain-like_cys_pep_sf"/>
</dbReference>
<feature type="domain" description="Transglutaminase-like" evidence="1">
    <location>
        <begin position="324"/>
        <end position="398"/>
    </location>
</feature>
<dbReference type="SUPFAM" id="SSF54001">
    <property type="entry name" value="Cysteine proteinases"/>
    <property type="match status" value="1"/>
</dbReference>
<dbReference type="InterPro" id="IPR002931">
    <property type="entry name" value="Transglutaminase-like"/>
</dbReference>
<protein>
    <submittedName>
        <fullName evidence="3">DUF3857 domain-containing protein</fullName>
    </submittedName>
</protein>
<dbReference type="Proteomes" id="UP000509302">
    <property type="component" value="Chromosome"/>
</dbReference>
<feature type="domain" description="DUF3857" evidence="2">
    <location>
        <begin position="71"/>
        <end position="196"/>
    </location>
</feature>
<dbReference type="InterPro" id="IPR024618">
    <property type="entry name" value="DUF3857"/>
</dbReference>
<dbReference type="EMBL" id="CP058595">
    <property type="protein sequence ID" value="QLG44426.1"/>
    <property type="molecule type" value="Genomic_DNA"/>
</dbReference>
<evidence type="ECO:0000259" key="1">
    <source>
        <dbReference type="Pfam" id="PF01841"/>
    </source>
</evidence>
<proteinExistence type="predicted"/>
<evidence type="ECO:0000313" key="4">
    <source>
        <dbReference type="Proteomes" id="UP000509302"/>
    </source>
</evidence>
<name>A0A7H9ALT6_9FLAO</name>
<dbReference type="Gene3D" id="2.60.40.3140">
    <property type="match status" value="1"/>
</dbReference>
<dbReference type="Pfam" id="PF12969">
    <property type="entry name" value="DUF3857"/>
    <property type="match status" value="1"/>
</dbReference>
<dbReference type="Gene3D" id="3.10.620.30">
    <property type="match status" value="1"/>
</dbReference>
<dbReference type="Pfam" id="PF01841">
    <property type="entry name" value="Transglut_core"/>
    <property type="match status" value="1"/>
</dbReference>
<accession>A0A7H9ALT6</accession>
<dbReference type="KEGG" id="cagg:HYG79_03380"/>
<sequence>MMKYKEILYMPFLFFTFLVVGQNHKFGKVSKEELLEKFYKKDSSAVAAVLYRNVSVSYDYVKSSGFQIITEIHERVKIYDKNGFDYATVEEKLYLSNKDNESFSGLKAYTYNWEGNEIVKSKLKSSDAFSEKTSKYYKEEKFTMPNVKEGSVIEYQYKIVSPFSYSIDEIVLQYDIPISKQEIRIVIPEYYSFKTNMKGYLSVMPKNSIKQGKINFQTKSREQNGFGATTSSFSSNSIDYTENVTEILMVDVPALKDEPYVNNMNNYRSSINYEIQYVKFPNSSGKSYTTNWEKVVKTIYDSDNFGKQLHTTKYFKDDLETVLAQYSDNGEKINAIFSYVKSHMNWNGYIGKYTDEGVKEAYKKRTGSTADINLMLVAMLKEAGFKANPVLTSTRDNGVPLFPTREGFNYVLAMVEYNGKNMLLDACNKYTEPNLLPIRTINWSGRVIDEDGSSLIVPLVPKKPSKRITAMSVTLKDNGNLEGKQREILTFYNAYLFRNNNKDISEDSYLEKKENRNNGMEISNYAIDNKEVLGKSIIETFDFYVESQADVIGEKIFFSPLFFHTENENPFKLEERNYPIDFVFPWEEKYTVNIKIPVGYKVSSMPENTKVMLPENMGMFTYQIIEKTNMLQVVVDTKLNQAVIPVHGYASLKEFYKKIVEKETEKVVLSKI</sequence>
<evidence type="ECO:0000313" key="3">
    <source>
        <dbReference type="EMBL" id="QLG44426.1"/>
    </source>
</evidence>
<dbReference type="Gene3D" id="2.60.120.1130">
    <property type="match status" value="1"/>
</dbReference>
<keyword evidence="4" id="KW-1185">Reference proteome</keyword>
<dbReference type="AlphaFoldDB" id="A0A7H9ALT6"/>
<evidence type="ECO:0000259" key="2">
    <source>
        <dbReference type="Pfam" id="PF12969"/>
    </source>
</evidence>
<gene>
    <name evidence="3" type="ORF">HYG79_03380</name>
</gene>